<dbReference type="AlphaFoldDB" id="A0A8H6RJM6"/>
<keyword evidence="1" id="KW-0732">Signal</keyword>
<keyword evidence="3" id="KW-1185">Reference proteome</keyword>
<feature type="chain" id="PRO_5034075439" evidence="1">
    <location>
        <begin position="19"/>
        <end position="191"/>
    </location>
</feature>
<proteinExistence type="predicted"/>
<evidence type="ECO:0000313" key="3">
    <source>
        <dbReference type="Proteomes" id="UP000660729"/>
    </source>
</evidence>
<dbReference type="EMBL" id="JABCIY010000148">
    <property type="protein sequence ID" value="KAF7192348.1"/>
    <property type="molecule type" value="Genomic_DNA"/>
</dbReference>
<comment type="caution">
    <text evidence="2">The sequence shown here is derived from an EMBL/GenBank/DDBJ whole genome shotgun (WGS) entry which is preliminary data.</text>
</comment>
<evidence type="ECO:0000313" key="2">
    <source>
        <dbReference type="EMBL" id="KAF7192348.1"/>
    </source>
</evidence>
<organism evidence="2 3">
    <name type="scientific">Pseudocercospora fuligena</name>
    <dbReference type="NCBI Taxonomy" id="685502"/>
    <lineage>
        <taxon>Eukaryota</taxon>
        <taxon>Fungi</taxon>
        <taxon>Dikarya</taxon>
        <taxon>Ascomycota</taxon>
        <taxon>Pezizomycotina</taxon>
        <taxon>Dothideomycetes</taxon>
        <taxon>Dothideomycetidae</taxon>
        <taxon>Mycosphaerellales</taxon>
        <taxon>Mycosphaerellaceae</taxon>
        <taxon>Pseudocercospora</taxon>
    </lineage>
</organism>
<sequence length="191" mass="20274">MKFAHAITALSLASGTAADCPASTRIDHLKYIVRAFNAYGAESAQLIANMPLAPQCEAYLYINGLPGIQPGTFDSTTVKAFSQTVRQVFGNVDPRYSAADNGTATLDAIVTLGVAQVVQVPVRTRIVVPAEFDQETCLITLLPTYITIPTDIAGEPINPPIIPTIPGLAKLPGFRPILQALIPAIGNLYNV</sequence>
<dbReference type="OrthoDB" id="3625815at2759"/>
<evidence type="ECO:0000256" key="1">
    <source>
        <dbReference type="SAM" id="SignalP"/>
    </source>
</evidence>
<feature type="signal peptide" evidence="1">
    <location>
        <begin position="1"/>
        <end position="18"/>
    </location>
</feature>
<name>A0A8H6RJM6_9PEZI</name>
<accession>A0A8H6RJM6</accession>
<gene>
    <name evidence="2" type="ORF">HII31_06380</name>
</gene>
<dbReference type="Proteomes" id="UP000660729">
    <property type="component" value="Unassembled WGS sequence"/>
</dbReference>
<reference evidence="2" key="1">
    <citation type="submission" date="2020-04" db="EMBL/GenBank/DDBJ databases">
        <title>Draft genome resource of the tomato pathogen Pseudocercospora fuligena.</title>
        <authorList>
            <person name="Zaccaron A."/>
        </authorList>
    </citation>
    <scope>NUCLEOTIDE SEQUENCE</scope>
    <source>
        <strain evidence="2">PF001</strain>
    </source>
</reference>
<protein>
    <submittedName>
        <fullName evidence="2">Uncharacterized protein</fullName>
    </submittedName>
</protein>